<sequence length="116" mass="12737">MVIVASSSMCCGMQRLLMVVHGGPTTWLLFRQTMVVFKHGVEQHSRDDNGKFVMLMRAAMVETSSMVPLSSRWCIAYLVHCMEEDVVGLWEKMMDGAVVVGSNRSGSCSSTNAATT</sequence>
<protein>
    <submittedName>
        <fullName evidence="1">Uncharacterized protein</fullName>
    </submittedName>
</protein>
<name>A0A4D6NQZ7_VIGUN</name>
<gene>
    <name evidence="1" type="ORF">DEO72_LG11g2102</name>
</gene>
<dbReference type="AlphaFoldDB" id="A0A4D6NQZ7"/>
<evidence type="ECO:0000313" key="2">
    <source>
        <dbReference type="Proteomes" id="UP000501690"/>
    </source>
</evidence>
<dbReference type="Proteomes" id="UP000501690">
    <property type="component" value="Linkage Group LG11"/>
</dbReference>
<organism evidence="1 2">
    <name type="scientific">Vigna unguiculata</name>
    <name type="common">Cowpea</name>
    <dbReference type="NCBI Taxonomy" id="3917"/>
    <lineage>
        <taxon>Eukaryota</taxon>
        <taxon>Viridiplantae</taxon>
        <taxon>Streptophyta</taxon>
        <taxon>Embryophyta</taxon>
        <taxon>Tracheophyta</taxon>
        <taxon>Spermatophyta</taxon>
        <taxon>Magnoliopsida</taxon>
        <taxon>eudicotyledons</taxon>
        <taxon>Gunneridae</taxon>
        <taxon>Pentapetalae</taxon>
        <taxon>rosids</taxon>
        <taxon>fabids</taxon>
        <taxon>Fabales</taxon>
        <taxon>Fabaceae</taxon>
        <taxon>Papilionoideae</taxon>
        <taxon>50 kb inversion clade</taxon>
        <taxon>NPAAA clade</taxon>
        <taxon>indigoferoid/millettioid clade</taxon>
        <taxon>Phaseoleae</taxon>
        <taxon>Vigna</taxon>
    </lineage>
</organism>
<keyword evidence="2" id="KW-1185">Reference proteome</keyword>
<accession>A0A4D6NQZ7</accession>
<dbReference type="EMBL" id="CP039355">
    <property type="protein sequence ID" value="QCE15094.1"/>
    <property type="molecule type" value="Genomic_DNA"/>
</dbReference>
<reference evidence="1 2" key="1">
    <citation type="submission" date="2019-04" db="EMBL/GenBank/DDBJ databases">
        <title>An improved genome assembly and genetic linkage map for asparagus bean, Vigna unguiculata ssp. sesquipedialis.</title>
        <authorList>
            <person name="Xia Q."/>
            <person name="Zhang R."/>
            <person name="Dong Y."/>
        </authorList>
    </citation>
    <scope>NUCLEOTIDE SEQUENCE [LARGE SCALE GENOMIC DNA]</scope>
    <source>
        <tissue evidence="1">Leaf</tissue>
    </source>
</reference>
<evidence type="ECO:0000313" key="1">
    <source>
        <dbReference type="EMBL" id="QCE15094.1"/>
    </source>
</evidence>
<proteinExistence type="predicted"/>